<gene>
    <name evidence="2" type="ORF">ROR02_02850</name>
</gene>
<evidence type="ECO:0000313" key="2">
    <source>
        <dbReference type="EMBL" id="GEO80154.1"/>
    </source>
</evidence>
<dbReference type="RefSeq" id="WP_147162220.1">
    <property type="nucleotide sequence ID" value="NZ_BJZO01000004.1"/>
</dbReference>
<dbReference type="InterPro" id="IPR050238">
    <property type="entry name" value="DNA_Rep/Repair_Clamp_Loader"/>
</dbReference>
<evidence type="ECO:0000313" key="3">
    <source>
        <dbReference type="Proteomes" id="UP000321567"/>
    </source>
</evidence>
<protein>
    <submittedName>
        <fullName evidence="2">DNA polymerase III subunit delta</fullName>
    </submittedName>
</protein>
<dbReference type="InterPro" id="IPR027417">
    <property type="entry name" value="P-loop_NTPase"/>
</dbReference>
<dbReference type="Pfam" id="PF13177">
    <property type="entry name" value="DNA_pol3_delta2"/>
    <property type="match status" value="1"/>
</dbReference>
<dbReference type="InterPro" id="IPR003593">
    <property type="entry name" value="AAA+_ATPase"/>
</dbReference>
<feature type="domain" description="AAA+ ATPase" evidence="1">
    <location>
        <begin position="39"/>
        <end position="205"/>
    </location>
</feature>
<dbReference type="SUPFAM" id="SSF52540">
    <property type="entry name" value="P-loop containing nucleoside triphosphate hydrolases"/>
    <property type="match status" value="1"/>
</dbReference>
<dbReference type="SMART" id="SM00382">
    <property type="entry name" value="AAA"/>
    <property type="match status" value="1"/>
</dbReference>
<name>A0A512H3V7_9PROT</name>
<dbReference type="GO" id="GO:0006261">
    <property type="term" value="P:DNA-templated DNA replication"/>
    <property type="evidence" value="ECO:0007669"/>
    <property type="project" value="TreeGrafter"/>
</dbReference>
<dbReference type="Gene3D" id="3.40.50.300">
    <property type="entry name" value="P-loop containing nucleotide triphosphate hydrolases"/>
    <property type="match status" value="1"/>
</dbReference>
<sequence>MNAEAAQAPEVPPPRLGVDLLGHEEAEKTFLGALASGRLAHAWMISGPEGIGKATLAYRIARHMLRPDRDGAGAPGLFAPEPAPASLDMSPDHPVFRRVAAGSHGDLKVIERGWMEQKSAQRRAEIVVGDVRDIGPFMRLTASEGGWRVVLIDEADRMNRNAANALLKELEEPPDRSLLLLVCHNPARLPATVRSRCRRLVLRPLASAPLDALIARHLPDLAPQERATLAGLAEGSLGRALTLARQGGLALCADMLGLLGTAPAFETGRLHGLGDRMARDDAAFAALSDLLPWWLARMVRRGLAEEGPSGPGLPGEDPVAARLLAAAPLDRWIEVWENVGALFERARAVHLDRKQTVLGAFHLVERAFGSS</sequence>
<dbReference type="EMBL" id="BJZO01000004">
    <property type="protein sequence ID" value="GEO80154.1"/>
    <property type="molecule type" value="Genomic_DNA"/>
</dbReference>
<dbReference type="Proteomes" id="UP000321567">
    <property type="component" value="Unassembled WGS sequence"/>
</dbReference>
<organism evidence="2 3">
    <name type="scientific">Pararhodospirillum oryzae</name>
    <dbReference type="NCBI Taxonomy" id="478448"/>
    <lineage>
        <taxon>Bacteria</taxon>
        <taxon>Pseudomonadati</taxon>
        <taxon>Pseudomonadota</taxon>
        <taxon>Alphaproteobacteria</taxon>
        <taxon>Rhodospirillales</taxon>
        <taxon>Rhodospirillaceae</taxon>
        <taxon>Pararhodospirillum</taxon>
    </lineage>
</organism>
<dbReference type="PANTHER" id="PTHR11669">
    <property type="entry name" value="REPLICATION FACTOR C / DNA POLYMERASE III GAMMA-TAU SUBUNIT"/>
    <property type="match status" value="1"/>
</dbReference>
<dbReference type="AlphaFoldDB" id="A0A512H3V7"/>
<keyword evidence="3" id="KW-1185">Reference proteome</keyword>
<accession>A0A512H3V7</accession>
<evidence type="ECO:0000259" key="1">
    <source>
        <dbReference type="SMART" id="SM00382"/>
    </source>
</evidence>
<dbReference type="NCBIfam" id="NF005677">
    <property type="entry name" value="PRK07471.1"/>
    <property type="match status" value="1"/>
</dbReference>
<reference evidence="2 3" key="1">
    <citation type="submission" date="2019-07" db="EMBL/GenBank/DDBJ databases">
        <title>Whole genome shotgun sequence of Rhodospirillum oryzae NBRC 107573.</title>
        <authorList>
            <person name="Hosoyama A."/>
            <person name="Uohara A."/>
            <person name="Ohji S."/>
            <person name="Ichikawa N."/>
        </authorList>
    </citation>
    <scope>NUCLEOTIDE SEQUENCE [LARGE SCALE GENOMIC DNA]</scope>
    <source>
        <strain evidence="2 3">NBRC 107573</strain>
    </source>
</reference>
<dbReference type="GO" id="GO:0009360">
    <property type="term" value="C:DNA polymerase III complex"/>
    <property type="evidence" value="ECO:0007669"/>
    <property type="project" value="TreeGrafter"/>
</dbReference>
<proteinExistence type="predicted"/>
<dbReference type="PANTHER" id="PTHR11669:SF8">
    <property type="entry name" value="DNA POLYMERASE III SUBUNIT DELTA"/>
    <property type="match status" value="1"/>
</dbReference>
<comment type="caution">
    <text evidence="2">The sequence shown here is derived from an EMBL/GenBank/DDBJ whole genome shotgun (WGS) entry which is preliminary data.</text>
</comment>
<dbReference type="OrthoDB" id="9811073at2"/>